<reference evidence="2 3" key="1">
    <citation type="submission" date="2014-06" db="EMBL/GenBank/DDBJ databases">
        <authorList>
            <person name="Swart Estienne"/>
        </authorList>
    </citation>
    <scope>NUCLEOTIDE SEQUENCE [LARGE SCALE GENOMIC DNA]</scope>
    <source>
        <strain evidence="2 3">130c</strain>
    </source>
</reference>
<protein>
    <recommendedName>
        <fullName evidence="4">Transmembrane protein</fullName>
    </recommendedName>
</protein>
<evidence type="ECO:0000313" key="3">
    <source>
        <dbReference type="Proteomes" id="UP000039865"/>
    </source>
</evidence>
<dbReference type="EMBL" id="CCKQ01004248">
    <property type="protein sequence ID" value="CDW75406.1"/>
    <property type="molecule type" value="Genomic_DNA"/>
</dbReference>
<keyword evidence="3" id="KW-1185">Reference proteome</keyword>
<gene>
    <name evidence="2" type="primary">Contig7668.g8176</name>
    <name evidence="2" type="ORF">STYLEM_4396</name>
</gene>
<evidence type="ECO:0008006" key="4">
    <source>
        <dbReference type="Google" id="ProtNLM"/>
    </source>
</evidence>
<name>A0A077ZZP7_STYLE</name>
<organism evidence="2 3">
    <name type="scientific">Stylonychia lemnae</name>
    <name type="common">Ciliate</name>
    <dbReference type="NCBI Taxonomy" id="5949"/>
    <lineage>
        <taxon>Eukaryota</taxon>
        <taxon>Sar</taxon>
        <taxon>Alveolata</taxon>
        <taxon>Ciliophora</taxon>
        <taxon>Intramacronucleata</taxon>
        <taxon>Spirotrichea</taxon>
        <taxon>Stichotrichia</taxon>
        <taxon>Sporadotrichida</taxon>
        <taxon>Oxytrichidae</taxon>
        <taxon>Stylonychinae</taxon>
        <taxon>Stylonychia</taxon>
    </lineage>
</organism>
<proteinExistence type="predicted"/>
<accession>A0A077ZZP7</accession>
<evidence type="ECO:0000256" key="1">
    <source>
        <dbReference type="SAM" id="Phobius"/>
    </source>
</evidence>
<feature type="transmembrane region" description="Helical" evidence="1">
    <location>
        <begin position="423"/>
        <end position="441"/>
    </location>
</feature>
<sequence length="450" mass="54425">MDDLDIELQYHQRTQFRKTILSLSILVDFTQILLKLGIFQVLTNLVDLNQLIGGYNLQIYTDSGYLVLRQFQHINLENYKRLPKQSNFKYFDIFEKKILHQSGQYDYDAQLIPHILVKYLEEKDHFDVRVYELLEDVNQVYKNDLLMGDNLILYVGISYVEQVVFRESGIILHQQDPRLQFGMITDPTEAFNIITNMPEQQPNIIMLRKQRRLQYLVATNIYKLDFQKLQNFALRYAYPYLLELNDQNENIILADMEIIKFILLLKEEDKEQDFFNEFENFAVELNGVFQYAYYDPFNSDNQIYNQRFKVDIDQNDYQPMILIIEDYPSQNQQYYGKYEIFYFKDNVGLMNEDDYKEILKTYPTFESQVIYIDPEFDYDELSFLQKIQFYFENHNYQSLKAKFYDNNKIKHVRRCLFCFCLKTFKILTILLTLIGLLQEGYKRYFRKQKQ</sequence>
<keyword evidence="1" id="KW-1133">Transmembrane helix</keyword>
<dbReference type="InParanoid" id="A0A077ZZP7"/>
<dbReference type="AlphaFoldDB" id="A0A077ZZP7"/>
<keyword evidence="1" id="KW-0812">Transmembrane</keyword>
<feature type="transmembrane region" description="Helical" evidence="1">
    <location>
        <begin position="20"/>
        <end position="42"/>
    </location>
</feature>
<evidence type="ECO:0000313" key="2">
    <source>
        <dbReference type="EMBL" id="CDW75406.1"/>
    </source>
</evidence>
<keyword evidence="1" id="KW-0472">Membrane</keyword>
<dbReference type="Proteomes" id="UP000039865">
    <property type="component" value="Unassembled WGS sequence"/>
</dbReference>